<gene>
    <name evidence="1" type="ORF">BJP36_40170</name>
</gene>
<dbReference type="EMBL" id="CP017708">
    <property type="protein sequence ID" value="WAN68594.1"/>
    <property type="molecule type" value="Genomic_DNA"/>
</dbReference>
<reference evidence="1" key="1">
    <citation type="journal article" date="2017" name="Proc. Natl. Acad. Sci. U.S.A.">
        <title>Comparative genomics uncovers the prolific and distinctive metabolic potential of the cyanobacterial genus Moorea.</title>
        <authorList>
            <person name="Leao T."/>
            <person name="Castelao G."/>
            <person name="Korobeynikov A."/>
            <person name="Monroe E.A."/>
            <person name="Podell S."/>
            <person name="Glukhov E."/>
            <person name="Allen E.E."/>
            <person name="Gerwick W.H."/>
            <person name="Gerwick L."/>
        </authorList>
    </citation>
    <scope>NUCLEOTIDE SEQUENCE</scope>
    <source>
        <strain evidence="1">JHB</strain>
    </source>
</reference>
<reference evidence="1" key="2">
    <citation type="submission" date="2022-10" db="EMBL/GenBank/DDBJ databases">
        <authorList>
            <person name="Ngo T.-E."/>
        </authorList>
    </citation>
    <scope>NUCLEOTIDE SEQUENCE</scope>
    <source>
        <strain evidence="1">JHB</strain>
    </source>
</reference>
<dbReference type="AlphaFoldDB" id="A0A9Q9SS14"/>
<accession>A0A9Q9SS14</accession>
<sequence length="41" mass="4931">MRYTRFFPFSLFPLPYCLFPVPYSQIRCSLKPKKNLYPLAS</sequence>
<organism evidence="1">
    <name type="scientific">Moorena producens (strain JHB)</name>
    <dbReference type="NCBI Taxonomy" id="1454205"/>
    <lineage>
        <taxon>Bacteria</taxon>
        <taxon>Bacillati</taxon>
        <taxon>Cyanobacteriota</taxon>
        <taxon>Cyanophyceae</taxon>
        <taxon>Coleofasciculales</taxon>
        <taxon>Coleofasciculaceae</taxon>
        <taxon>Moorena</taxon>
    </lineage>
</organism>
<name>A0A9Q9SS14_MOOP1</name>
<dbReference type="Proteomes" id="UP000176944">
    <property type="component" value="Chromosome"/>
</dbReference>
<protein>
    <submittedName>
        <fullName evidence="1">Uncharacterized protein</fullName>
    </submittedName>
</protein>
<evidence type="ECO:0000313" key="1">
    <source>
        <dbReference type="EMBL" id="WAN68594.1"/>
    </source>
</evidence>
<proteinExistence type="predicted"/>